<dbReference type="Proteomes" id="UP000199657">
    <property type="component" value="Unassembled WGS sequence"/>
</dbReference>
<dbReference type="RefSeq" id="WP_091645172.1">
    <property type="nucleotide sequence ID" value="NZ_FOEG01000007.1"/>
</dbReference>
<dbReference type="InterPro" id="IPR011013">
    <property type="entry name" value="Gal_mutarotase_sf_dom"/>
</dbReference>
<sequence length="301" mass="33108">MAIILDNGQLRLTVDPSAGGSVSRFDALTRSGPVPLMRPSSPGERDPMRLALFPLVPWSNRIAGGEVPWRGRRYGLAANRPGEPLPIHGDGWQQPWWVSGQEADWLRLTLRSREQPPFDYQAELIYRLAGTSLVVDLAVTHKGAGSAPYGLGLHPWFPRSADVRLEAPADGVWDVDADQLPSGWRALGADDPWDFRRPAPLPRDRIDNLFTGWDGRARLHWPARGVALEVTADVSHYLVFSPGQDADVFCFEPVSHVVNAHHLGAPEHGLVELHTGERYASRYCFSWVAGGDSGARNAPVA</sequence>
<proteinExistence type="predicted"/>
<dbReference type="GO" id="GO:0005975">
    <property type="term" value="P:carbohydrate metabolic process"/>
    <property type="evidence" value="ECO:0007669"/>
    <property type="project" value="InterPro"/>
</dbReference>
<dbReference type="InterPro" id="IPR014718">
    <property type="entry name" value="GH-type_carb-bd"/>
</dbReference>
<reference evidence="1 2" key="1">
    <citation type="submission" date="2016-10" db="EMBL/GenBank/DDBJ databases">
        <authorList>
            <person name="de Groot N.N."/>
        </authorList>
    </citation>
    <scope>NUCLEOTIDE SEQUENCE [LARGE SCALE GENOMIC DNA]</scope>
    <source>
        <strain evidence="1 2">CGMCC 1.6291</strain>
    </source>
</reference>
<dbReference type="AlphaFoldDB" id="A0A1H8UNZ7"/>
<dbReference type="STRING" id="406100.SAMN04488052_107116"/>
<gene>
    <name evidence="1" type="ORF">SAMN04488052_107116</name>
</gene>
<evidence type="ECO:0000313" key="1">
    <source>
        <dbReference type="EMBL" id="SEP04703.1"/>
    </source>
</evidence>
<dbReference type="Gene3D" id="2.70.98.10">
    <property type="match status" value="1"/>
</dbReference>
<dbReference type="GO" id="GO:0030246">
    <property type="term" value="F:carbohydrate binding"/>
    <property type="evidence" value="ECO:0007669"/>
    <property type="project" value="InterPro"/>
</dbReference>
<dbReference type="GO" id="GO:0016853">
    <property type="term" value="F:isomerase activity"/>
    <property type="evidence" value="ECO:0007669"/>
    <property type="project" value="InterPro"/>
</dbReference>
<dbReference type="Pfam" id="PF01263">
    <property type="entry name" value="Aldose_epim"/>
    <property type="match status" value="1"/>
</dbReference>
<name>A0A1H8UNZ7_9GAMM</name>
<evidence type="ECO:0000313" key="2">
    <source>
        <dbReference type="Proteomes" id="UP000199657"/>
    </source>
</evidence>
<keyword evidence="2" id="KW-1185">Reference proteome</keyword>
<protein>
    <submittedName>
        <fullName evidence="1">Aldose 1-epimerase</fullName>
    </submittedName>
</protein>
<dbReference type="CDD" id="cd09021">
    <property type="entry name" value="Aldose_epim_Ec_YphB"/>
    <property type="match status" value="1"/>
</dbReference>
<dbReference type="OrthoDB" id="9808779at2"/>
<dbReference type="InterPro" id="IPR008183">
    <property type="entry name" value="Aldose_1/G6P_1-epimerase"/>
</dbReference>
<organism evidence="1 2">
    <name type="scientific">Aquisalimonas asiatica</name>
    <dbReference type="NCBI Taxonomy" id="406100"/>
    <lineage>
        <taxon>Bacteria</taxon>
        <taxon>Pseudomonadati</taxon>
        <taxon>Pseudomonadota</taxon>
        <taxon>Gammaproteobacteria</taxon>
        <taxon>Chromatiales</taxon>
        <taxon>Ectothiorhodospiraceae</taxon>
        <taxon>Aquisalimonas</taxon>
    </lineage>
</organism>
<dbReference type="SUPFAM" id="SSF74650">
    <property type="entry name" value="Galactose mutarotase-like"/>
    <property type="match status" value="1"/>
</dbReference>
<dbReference type="EMBL" id="FOEG01000007">
    <property type="protein sequence ID" value="SEP04703.1"/>
    <property type="molecule type" value="Genomic_DNA"/>
</dbReference>
<accession>A0A1H8UNZ7</accession>